<dbReference type="Proteomes" id="UP001482620">
    <property type="component" value="Unassembled WGS sequence"/>
</dbReference>
<name>A0ABV0UEB7_9TELE</name>
<dbReference type="EMBL" id="JAHRIQ010065272">
    <property type="protein sequence ID" value="MEQ2242488.1"/>
    <property type="molecule type" value="Genomic_DNA"/>
</dbReference>
<comment type="caution">
    <text evidence="1">The sequence shown here is derived from an EMBL/GenBank/DDBJ whole genome shotgun (WGS) entry which is preliminary data.</text>
</comment>
<gene>
    <name evidence="1" type="ORF">ILYODFUR_036358</name>
</gene>
<proteinExistence type="predicted"/>
<accession>A0ABV0UEB7</accession>
<protein>
    <submittedName>
        <fullName evidence="1">Uncharacterized protein</fullName>
    </submittedName>
</protein>
<evidence type="ECO:0000313" key="2">
    <source>
        <dbReference type="Proteomes" id="UP001482620"/>
    </source>
</evidence>
<organism evidence="1 2">
    <name type="scientific">Ilyodon furcidens</name>
    <name type="common">goldbreast splitfin</name>
    <dbReference type="NCBI Taxonomy" id="33524"/>
    <lineage>
        <taxon>Eukaryota</taxon>
        <taxon>Metazoa</taxon>
        <taxon>Chordata</taxon>
        <taxon>Craniata</taxon>
        <taxon>Vertebrata</taxon>
        <taxon>Euteleostomi</taxon>
        <taxon>Actinopterygii</taxon>
        <taxon>Neopterygii</taxon>
        <taxon>Teleostei</taxon>
        <taxon>Neoteleostei</taxon>
        <taxon>Acanthomorphata</taxon>
        <taxon>Ovalentaria</taxon>
        <taxon>Atherinomorphae</taxon>
        <taxon>Cyprinodontiformes</taxon>
        <taxon>Goodeidae</taxon>
        <taxon>Ilyodon</taxon>
    </lineage>
</organism>
<reference evidence="1 2" key="1">
    <citation type="submission" date="2021-06" db="EMBL/GenBank/DDBJ databases">
        <authorList>
            <person name="Palmer J.M."/>
        </authorList>
    </citation>
    <scope>NUCLEOTIDE SEQUENCE [LARGE SCALE GENOMIC DNA]</scope>
    <source>
        <strain evidence="2">if_2019</strain>
        <tissue evidence="1">Muscle</tissue>
    </source>
</reference>
<evidence type="ECO:0000313" key="1">
    <source>
        <dbReference type="EMBL" id="MEQ2242488.1"/>
    </source>
</evidence>
<keyword evidence="2" id="KW-1185">Reference proteome</keyword>
<sequence length="105" mass="11565">MDLLFVSAFPFQGSPQRVICPHLILSSASSSLTPTTFRSSSTPSMNLLFGLPLGLLPSSLSFLLRMYSLSLLCTFPNHFSLRSLSLFQHINMSCPSDQNNVLLNI</sequence>